<proteinExistence type="predicted"/>
<protein>
    <submittedName>
        <fullName evidence="1">Uncharacterized protein</fullName>
    </submittedName>
</protein>
<dbReference type="Proteomes" id="UP000316184">
    <property type="component" value="Unassembled WGS sequence"/>
</dbReference>
<dbReference type="EMBL" id="VIWX01000002">
    <property type="protein sequence ID" value="TWF95739.1"/>
    <property type="molecule type" value="Genomic_DNA"/>
</dbReference>
<reference evidence="1 2" key="1">
    <citation type="submission" date="2019-06" db="EMBL/GenBank/DDBJ databases">
        <title>Sequencing the genomes of 1000 actinobacteria strains.</title>
        <authorList>
            <person name="Klenk H.-P."/>
        </authorList>
    </citation>
    <scope>NUCLEOTIDE SEQUENCE [LARGE SCALE GENOMIC DNA]</scope>
    <source>
        <strain evidence="1 2">DSM 46699</strain>
    </source>
</reference>
<gene>
    <name evidence="1" type="ORF">FHU35_12738</name>
</gene>
<evidence type="ECO:0000313" key="1">
    <source>
        <dbReference type="EMBL" id="TWF95739.1"/>
    </source>
</evidence>
<evidence type="ECO:0000313" key="2">
    <source>
        <dbReference type="Proteomes" id="UP000316184"/>
    </source>
</evidence>
<sequence length="53" mass="5184">MGVLSIVFFTVAAGAPATIVGGVAVSGFAVAATAGVPLGYAGRWSWARSRSAT</sequence>
<accession>A0A561U8P5</accession>
<keyword evidence="2" id="KW-1185">Reference proteome</keyword>
<comment type="caution">
    <text evidence="1">The sequence shown here is derived from an EMBL/GenBank/DDBJ whole genome shotgun (WGS) entry which is preliminary data.</text>
</comment>
<organism evidence="1 2">
    <name type="scientific">Saccharopolyspora dendranthemae</name>
    <dbReference type="NCBI Taxonomy" id="1181886"/>
    <lineage>
        <taxon>Bacteria</taxon>
        <taxon>Bacillati</taxon>
        <taxon>Actinomycetota</taxon>
        <taxon>Actinomycetes</taxon>
        <taxon>Pseudonocardiales</taxon>
        <taxon>Pseudonocardiaceae</taxon>
        <taxon>Saccharopolyspora</taxon>
    </lineage>
</organism>
<name>A0A561U8P5_9PSEU</name>
<dbReference type="AlphaFoldDB" id="A0A561U8P5"/>